<keyword evidence="9" id="KW-1185">Reference proteome</keyword>
<feature type="transmembrane region" description="Helical" evidence="6">
    <location>
        <begin position="269"/>
        <end position="290"/>
    </location>
</feature>
<dbReference type="PROSITE" id="PS50850">
    <property type="entry name" value="MFS"/>
    <property type="match status" value="1"/>
</dbReference>
<dbReference type="PANTHER" id="PTHR23501">
    <property type="entry name" value="MAJOR FACILITATOR SUPERFAMILY"/>
    <property type="match status" value="1"/>
</dbReference>
<feature type="transmembrane region" description="Helical" evidence="6">
    <location>
        <begin position="201"/>
        <end position="221"/>
    </location>
</feature>
<proteinExistence type="predicted"/>
<evidence type="ECO:0000256" key="4">
    <source>
        <dbReference type="ARBA" id="ARBA00022989"/>
    </source>
</evidence>
<accession>A0ABV2CM45</accession>
<dbReference type="InterPro" id="IPR011701">
    <property type="entry name" value="MFS"/>
</dbReference>
<dbReference type="EMBL" id="JBEWLZ010000002">
    <property type="protein sequence ID" value="MET1488975.1"/>
    <property type="molecule type" value="Genomic_DNA"/>
</dbReference>
<feature type="transmembrane region" description="Helical" evidence="6">
    <location>
        <begin position="233"/>
        <end position="249"/>
    </location>
</feature>
<evidence type="ECO:0000256" key="6">
    <source>
        <dbReference type="SAM" id="Phobius"/>
    </source>
</evidence>
<feature type="transmembrane region" description="Helical" evidence="6">
    <location>
        <begin position="143"/>
        <end position="165"/>
    </location>
</feature>
<comment type="caution">
    <text evidence="8">The sequence shown here is derived from an EMBL/GenBank/DDBJ whole genome shotgun (WGS) entry which is preliminary data.</text>
</comment>
<feature type="transmembrane region" description="Helical" evidence="6">
    <location>
        <begin position="51"/>
        <end position="69"/>
    </location>
</feature>
<feature type="transmembrane region" description="Helical" evidence="6">
    <location>
        <begin position="171"/>
        <end position="189"/>
    </location>
</feature>
<dbReference type="Proteomes" id="UP001548590">
    <property type="component" value="Unassembled WGS sequence"/>
</dbReference>
<feature type="transmembrane region" description="Helical" evidence="6">
    <location>
        <begin position="305"/>
        <end position="324"/>
    </location>
</feature>
<sequence length="496" mass="53625">MSHQALPAHAVPRALGHVMGLVTAADFVSSLSVIMASAEIRGGLDATPTDFIWLLTAYAATGMLTLPLIERLARRWHYRDLMAAGLALFVTGALWAALSEGLASVLAARVLQGIGGGGLFTMSRVYLQLAVPAQARPTQLKGYMVGLLAATAPMSWLTTVLVQAWGWQSVFVLQAGFAAVVLLILLGTVKSERHTPRSLGELDWFMVLAFGLGGLLLLHGMEDLELMRLDARQLAHFGAAAACLAFAGWRLHGHHDPLLDTRVINGRRYLVGLGFYGLYYLINGATSFIYPRLFEAGAGLPLETTGLLLSFAGGTTVLLMPLYFRLAPHLGDRRRVIAAGFAVAALALLWMRFTLTSDTPWLQLLGPMALKGLFPVLGVIQIAGLTYRDVPHEDFAHAYALKNIVRQLANTFAAGMASQSWQQFGAQYRTVLVERVNPLDPRFLASPFSHDLAGLAQLSALIDRQVTVLVGNSLLGMLALLCLAGIPLVLMQKRLQ</sequence>
<evidence type="ECO:0000256" key="1">
    <source>
        <dbReference type="ARBA" id="ARBA00004127"/>
    </source>
</evidence>
<evidence type="ECO:0000313" key="9">
    <source>
        <dbReference type="Proteomes" id="UP001548590"/>
    </source>
</evidence>
<comment type="subcellular location">
    <subcellularLocation>
        <location evidence="1">Endomembrane system</location>
        <topology evidence="1">Multi-pass membrane protein</topology>
    </subcellularLocation>
</comment>
<evidence type="ECO:0000256" key="5">
    <source>
        <dbReference type="ARBA" id="ARBA00023136"/>
    </source>
</evidence>
<keyword evidence="2" id="KW-0813">Transport</keyword>
<keyword evidence="3 6" id="KW-0812">Transmembrane</keyword>
<evidence type="ECO:0000256" key="2">
    <source>
        <dbReference type="ARBA" id="ARBA00022448"/>
    </source>
</evidence>
<dbReference type="SUPFAM" id="SSF103473">
    <property type="entry name" value="MFS general substrate transporter"/>
    <property type="match status" value="1"/>
</dbReference>
<feature type="transmembrane region" description="Helical" evidence="6">
    <location>
        <begin position="81"/>
        <end position="98"/>
    </location>
</feature>
<feature type="transmembrane region" description="Helical" evidence="6">
    <location>
        <begin position="110"/>
        <end position="131"/>
    </location>
</feature>
<feature type="transmembrane region" description="Helical" evidence="6">
    <location>
        <begin position="468"/>
        <end position="490"/>
    </location>
</feature>
<dbReference type="PANTHER" id="PTHR23501:SF191">
    <property type="entry name" value="VACUOLAR BASIC AMINO ACID TRANSPORTER 4"/>
    <property type="match status" value="1"/>
</dbReference>
<organism evidence="8 9">
    <name type="scientific">Uliginosibacterium paludis</name>
    <dbReference type="NCBI Taxonomy" id="1615952"/>
    <lineage>
        <taxon>Bacteria</taxon>
        <taxon>Pseudomonadati</taxon>
        <taxon>Pseudomonadota</taxon>
        <taxon>Betaproteobacteria</taxon>
        <taxon>Rhodocyclales</taxon>
        <taxon>Zoogloeaceae</taxon>
        <taxon>Uliginosibacterium</taxon>
    </lineage>
</organism>
<keyword evidence="5 6" id="KW-0472">Membrane</keyword>
<protein>
    <submittedName>
        <fullName evidence="8">MFS transporter</fullName>
    </submittedName>
</protein>
<dbReference type="InterPro" id="IPR036259">
    <property type="entry name" value="MFS_trans_sf"/>
</dbReference>
<keyword evidence="4 6" id="KW-1133">Transmembrane helix</keyword>
<evidence type="ECO:0000256" key="3">
    <source>
        <dbReference type="ARBA" id="ARBA00022692"/>
    </source>
</evidence>
<evidence type="ECO:0000259" key="7">
    <source>
        <dbReference type="PROSITE" id="PS50850"/>
    </source>
</evidence>
<feature type="transmembrane region" description="Helical" evidence="6">
    <location>
        <begin position="336"/>
        <end position="355"/>
    </location>
</feature>
<name>A0ABV2CM45_9RHOO</name>
<dbReference type="RefSeq" id="WP_345924032.1">
    <property type="nucleotide sequence ID" value="NZ_JBDIVF010000001.1"/>
</dbReference>
<reference evidence="8 9" key="1">
    <citation type="submission" date="2024-07" db="EMBL/GenBank/DDBJ databases">
        <title>Uliginosibacterium paludis KCTC:42655.</title>
        <authorList>
            <person name="Kim M.K."/>
        </authorList>
    </citation>
    <scope>NUCLEOTIDE SEQUENCE [LARGE SCALE GENOMIC DNA]</scope>
    <source>
        <strain evidence="8 9">KCTC 42655</strain>
    </source>
</reference>
<dbReference type="Gene3D" id="1.20.1720.10">
    <property type="entry name" value="Multidrug resistance protein D"/>
    <property type="match status" value="1"/>
</dbReference>
<feature type="domain" description="Major facilitator superfamily (MFS) profile" evidence="7">
    <location>
        <begin position="1"/>
        <end position="465"/>
    </location>
</feature>
<dbReference type="InterPro" id="IPR020846">
    <property type="entry name" value="MFS_dom"/>
</dbReference>
<evidence type="ECO:0000313" key="8">
    <source>
        <dbReference type="EMBL" id="MET1488975.1"/>
    </source>
</evidence>
<dbReference type="Pfam" id="PF07690">
    <property type="entry name" value="MFS_1"/>
    <property type="match status" value="1"/>
</dbReference>
<gene>
    <name evidence="8" type="ORF">ABVT11_03995</name>
</gene>
<dbReference type="Gene3D" id="1.20.1250.20">
    <property type="entry name" value="MFS general substrate transporter like domains"/>
    <property type="match status" value="1"/>
</dbReference>